<reference evidence="2" key="1">
    <citation type="submission" date="2022-10" db="EMBL/GenBank/DDBJ databases">
        <title>The complete genomes of actinobacterial strains from the NBC collection.</title>
        <authorList>
            <person name="Joergensen T.S."/>
            <person name="Alvarez Arevalo M."/>
            <person name="Sterndorff E.B."/>
            <person name="Faurdal D."/>
            <person name="Vuksanovic O."/>
            <person name="Mourched A.-S."/>
            <person name="Charusanti P."/>
            <person name="Shaw S."/>
            <person name="Blin K."/>
            <person name="Weber T."/>
        </authorList>
    </citation>
    <scope>NUCLEOTIDE SEQUENCE</scope>
    <source>
        <strain evidence="2">NBC_00222</strain>
    </source>
</reference>
<organism evidence="2 3">
    <name type="scientific">Kitasatospora purpeofusca</name>
    <dbReference type="NCBI Taxonomy" id="67352"/>
    <lineage>
        <taxon>Bacteria</taxon>
        <taxon>Bacillati</taxon>
        <taxon>Actinomycetota</taxon>
        <taxon>Actinomycetes</taxon>
        <taxon>Kitasatosporales</taxon>
        <taxon>Streptomycetaceae</taxon>
        <taxon>Kitasatospora</taxon>
    </lineage>
</organism>
<evidence type="ECO:0000313" key="3">
    <source>
        <dbReference type="Proteomes" id="UP001432222"/>
    </source>
</evidence>
<dbReference type="Proteomes" id="UP001432222">
    <property type="component" value="Chromosome"/>
</dbReference>
<protein>
    <submittedName>
        <fullName evidence="2">Uncharacterized protein</fullName>
    </submittedName>
</protein>
<gene>
    <name evidence="2" type="ORF">OHA16_22340</name>
</gene>
<evidence type="ECO:0000313" key="2">
    <source>
        <dbReference type="EMBL" id="WUQ85457.1"/>
    </source>
</evidence>
<keyword evidence="3" id="KW-1185">Reference proteome</keyword>
<evidence type="ECO:0000256" key="1">
    <source>
        <dbReference type="SAM" id="MobiDB-lite"/>
    </source>
</evidence>
<sequence>MSTPQHRTRTAPSGATATTGRRRNPLTTTVRNVGIALDTAARVILLGRDGVRY</sequence>
<feature type="region of interest" description="Disordered" evidence="1">
    <location>
        <begin position="1"/>
        <end position="26"/>
    </location>
</feature>
<proteinExistence type="predicted"/>
<name>A0ABZ1U637_9ACTN</name>
<dbReference type="EMBL" id="CP108110">
    <property type="protein sequence ID" value="WUQ85457.1"/>
    <property type="molecule type" value="Genomic_DNA"/>
</dbReference>
<accession>A0ABZ1U637</accession>
<dbReference type="RefSeq" id="WP_328956218.1">
    <property type="nucleotide sequence ID" value="NZ_CP108110.1"/>
</dbReference>